<dbReference type="Proteomes" id="UP000563151">
    <property type="component" value="Unassembled WGS sequence"/>
</dbReference>
<dbReference type="AlphaFoldDB" id="A0A923J232"/>
<evidence type="ECO:0000259" key="3">
    <source>
        <dbReference type="Pfam" id="PF17783"/>
    </source>
</evidence>
<gene>
    <name evidence="4" type="ORF">HGG79_09630</name>
</gene>
<comment type="similarity">
    <text evidence="1">Belongs to the CvfB family.</text>
</comment>
<comment type="caution">
    <text evidence="4">The sequence shown here is derived from an EMBL/GenBank/DDBJ whole genome shotgun (WGS) entry which is preliminary data.</text>
</comment>
<protein>
    <submittedName>
        <fullName evidence="4">DNA-binding protein</fullName>
    </submittedName>
</protein>
<dbReference type="EMBL" id="JAAZWO010000009">
    <property type="protein sequence ID" value="MBC2398033.1"/>
    <property type="molecule type" value="Genomic_DNA"/>
</dbReference>
<dbReference type="Gene3D" id="2.40.50.140">
    <property type="entry name" value="Nucleic acid-binding proteins"/>
    <property type="match status" value="1"/>
</dbReference>
<feature type="domain" description="Conserved virulence factor B first S1" evidence="2">
    <location>
        <begin position="4"/>
        <end position="68"/>
    </location>
</feature>
<evidence type="ECO:0000256" key="1">
    <source>
        <dbReference type="PIRNR" id="PIRNR012524"/>
    </source>
</evidence>
<reference evidence="4 5" key="1">
    <citation type="submission" date="2020-04" db="EMBL/GenBank/DDBJ databases">
        <title>Genomic insights into acetone-butanol-ethanol (ABE) fermentation by sequencing solventogenic clostridia strains.</title>
        <authorList>
            <person name="Brown S."/>
        </authorList>
    </citation>
    <scope>NUCLEOTIDE SEQUENCE [LARGE SCALE GENOMIC DNA]</scope>
    <source>
        <strain evidence="4 5">DJ011</strain>
    </source>
</reference>
<proteinExistence type="inferred from homology"/>
<dbReference type="InterPro" id="IPR036388">
    <property type="entry name" value="WH-like_DNA-bd_sf"/>
</dbReference>
<name>A0A923J232_CLOTT</name>
<accession>A0A923J232</accession>
<sequence>MIKLGDFNELKIARKGAPGYFLDAETGRTSDDILLPFGSCLDEEPEEGQIVNAFIYRDSKDRLIATLKEPLAKVGDLAYLEVKANTKIGAFIDIGLEKDIFVPLKEQNYRLIEGNKYLFYIYIDKTDRIAATTDVEAHLQIAEEYNVGDEVSGTVYGFYRSENVGIAVDNMFKAIMLKNEYFTEVRIGEVLKLNIKKIYEDGTLGLTPRAKAAEERSKLQEEILKYLEANGGFMPFNDKSSPEDIKEVFHESKNYFKRALGGLMKRGLVDQDETGTKLIRK</sequence>
<keyword evidence="5" id="KW-1185">Reference proteome</keyword>
<dbReference type="PIRSF" id="PIRSF012524">
    <property type="entry name" value="YitL_S1"/>
    <property type="match status" value="1"/>
</dbReference>
<evidence type="ECO:0000313" key="5">
    <source>
        <dbReference type="Proteomes" id="UP000563151"/>
    </source>
</evidence>
<dbReference type="Gene3D" id="1.10.10.10">
    <property type="entry name" value="Winged helix-like DNA-binding domain superfamily/Winged helix DNA-binding domain"/>
    <property type="match status" value="1"/>
</dbReference>
<keyword evidence="4" id="KW-0238">DNA-binding</keyword>
<dbReference type="PANTHER" id="PTHR37296">
    <property type="entry name" value="CONSERVED VIRULENCE FACTOR B"/>
    <property type="match status" value="1"/>
</dbReference>
<feature type="domain" description="Conserved virulence factor B first S1" evidence="2">
    <location>
        <begin position="75"/>
        <end position="133"/>
    </location>
</feature>
<evidence type="ECO:0000259" key="2">
    <source>
        <dbReference type="Pfam" id="PF13509"/>
    </source>
</evidence>
<dbReference type="InterPro" id="IPR039566">
    <property type="entry name" value="CvfB_S1_st"/>
</dbReference>
<dbReference type="Pfam" id="PF13509">
    <property type="entry name" value="S1_2"/>
    <property type="match status" value="2"/>
</dbReference>
<dbReference type="GO" id="GO:0003677">
    <property type="term" value="F:DNA binding"/>
    <property type="evidence" value="ECO:0007669"/>
    <property type="project" value="UniProtKB-KW"/>
</dbReference>
<dbReference type="InterPro" id="IPR012340">
    <property type="entry name" value="NA-bd_OB-fold"/>
</dbReference>
<organism evidence="4 5">
    <name type="scientific">Clostridium tetanomorphum</name>
    <dbReference type="NCBI Taxonomy" id="1553"/>
    <lineage>
        <taxon>Bacteria</taxon>
        <taxon>Bacillati</taxon>
        <taxon>Bacillota</taxon>
        <taxon>Clostridia</taxon>
        <taxon>Eubacteriales</taxon>
        <taxon>Clostridiaceae</taxon>
        <taxon>Clostridium</taxon>
    </lineage>
</organism>
<dbReference type="InterPro" id="IPR014464">
    <property type="entry name" value="CvfB_fam"/>
</dbReference>
<dbReference type="PANTHER" id="PTHR37296:SF1">
    <property type="entry name" value="CONSERVED VIRULENCE FACTOR B"/>
    <property type="match status" value="1"/>
</dbReference>
<dbReference type="InterPro" id="IPR040764">
    <property type="entry name" value="CvfB_WH"/>
</dbReference>
<feature type="domain" description="Conserved virulence factor B-like winged helix" evidence="3">
    <location>
        <begin position="221"/>
        <end position="278"/>
    </location>
</feature>
<dbReference type="Pfam" id="PF17783">
    <property type="entry name" value="WHD_CvfB"/>
    <property type="match status" value="1"/>
</dbReference>
<dbReference type="RefSeq" id="WP_035149213.1">
    <property type="nucleotide sequence ID" value="NZ_JAAZWO010000009.1"/>
</dbReference>
<evidence type="ECO:0000313" key="4">
    <source>
        <dbReference type="EMBL" id="MBC2398033.1"/>
    </source>
</evidence>